<dbReference type="PROSITE" id="PS00639">
    <property type="entry name" value="THIOL_PROTEASE_HIS"/>
    <property type="match status" value="1"/>
</dbReference>
<dbReference type="SMART" id="SM00848">
    <property type="entry name" value="Inhibitor_I29"/>
    <property type="match status" value="2"/>
</dbReference>
<dbReference type="InterPro" id="IPR000668">
    <property type="entry name" value="Peptidase_C1A_C"/>
</dbReference>
<dbReference type="InterPro" id="IPR013201">
    <property type="entry name" value="Prot_inhib_I29"/>
</dbReference>
<dbReference type="Gene3D" id="3.90.70.10">
    <property type="entry name" value="Cysteine proteinases"/>
    <property type="match status" value="1"/>
</dbReference>
<dbReference type="Gene3D" id="1.10.287.2250">
    <property type="match status" value="2"/>
</dbReference>
<evidence type="ECO:0000259" key="4">
    <source>
        <dbReference type="SMART" id="SM00848"/>
    </source>
</evidence>
<evidence type="ECO:0008006" key="7">
    <source>
        <dbReference type="Google" id="ProtNLM"/>
    </source>
</evidence>
<dbReference type="HOGENOM" id="CLU_265599_0_0_1"/>
<proteinExistence type="inferred from homology"/>
<accession>A0A0E0EE87</accession>
<dbReference type="GO" id="GO:0006508">
    <property type="term" value="P:proteolysis"/>
    <property type="evidence" value="ECO:0007669"/>
    <property type="project" value="InterPro"/>
</dbReference>
<feature type="domain" description="Cathepsin propeptide inhibitor" evidence="4">
    <location>
        <begin position="1112"/>
        <end position="1173"/>
    </location>
</feature>
<evidence type="ECO:0000259" key="3">
    <source>
        <dbReference type="SMART" id="SM00645"/>
    </source>
</evidence>
<dbReference type="Gramene" id="OMERI07G18270.1">
    <property type="protein sequence ID" value="OMERI07G18270.1"/>
    <property type="gene ID" value="OMERI07G18270"/>
</dbReference>
<dbReference type="SMART" id="SM00645">
    <property type="entry name" value="Pept_C1"/>
    <property type="match status" value="1"/>
</dbReference>
<dbReference type="InterPro" id="IPR013128">
    <property type="entry name" value="Peptidase_C1A"/>
</dbReference>
<dbReference type="GO" id="GO:0008234">
    <property type="term" value="F:cysteine-type peptidase activity"/>
    <property type="evidence" value="ECO:0007669"/>
    <property type="project" value="InterPro"/>
</dbReference>
<comment type="similarity">
    <text evidence="1">Belongs to the peptidase C1 family.</text>
</comment>
<dbReference type="CDD" id="cd02248">
    <property type="entry name" value="Peptidase_C1A"/>
    <property type="match status" value="1"/>
</dbReference>
<keyword evidence="2" id="KW-1015">Disulfide bond</keyword>
<protein>
    <recommendedName>
        <fullName evidence="7">Cathepsin propeptide inhibitor domain-containing protein</fullName>
    </recommendedName>
</protein>
<name>A0A0E0EE87_9ORYZ</name>
<reference evidence="5" key="2">
    <citation type="submission" date="2018-05" db="EMBL/GenBank/DDBJ databases">
        <title>OmerRS3 (Oryza meridionalis Reference Sequence Version 3).</title>
        <authorList>
            <person name="Zhang J."/>
            <person name="Kudrna D."/>
            <person name="Lee S."/>
            <person name="Talag J."/>
            <person name="Welchert J."/>
            <person name="Wing R.A."/>
        </authorList>
    </citation>
    <scope>NUCLEOTIDE SEQUENCE [LARGE SCALE GENOMIC DNA]</scope>
    <source>
        <strain evidence="5">cv. OR44</strain>
    </source>
</reference>
<evidence type="ECO:0000256" key="2">
    <source>
        <dbReference type="ARBA" id="ARBA00023157"/>
    </source>
</evidence>
<dbReference type="PRINTS" id="PR00705">
    <property type="entry name" value="PAPAIN"/>
</dbReference>
<dbReference type="EnsemblPlants" id="OMERI07G18270.1">
    <property type="protein sequence ID" value="OMERI07G18270.1"/>
    <property type="gene ID" value="OMERI07G18270"/>
</dbReference>
<dbReference type="InterPro" id="IPR039417">
    <property type="entry name" value="Peptidase_C1A_papain-like"/>
</dbReference>
<dbReference type="STRING" id="40149.A0A0E0EE87"/>
<keyword evidence="6" id="KW-1185">Reference proteome</keyword>
<reference evidence="5" key="1">
    <citation type="submission" date="2015-04" db="UniProtKB">
        <authorList>
            <consortium name="EnsemblPlants"/>
        </authorList>
    </citation>
    <scope>IDENTIFICATION</scope>
</reference>
<feature type="domain" description="Cathepsin propeptide inhibitor" evidence="4">
    <location>
        <begin position="817"/>
        <end position="875"/>
    </location>
</feature>
<dbReference type="PANTHER" id="PTHR12411">
    <property type="entry name" value="CYSTEINE PROTEASE FAMILY C1-RELATED"/>
    <property type="match status" value="1"/>
</dbReference>
<evidence type="ECO:0000313" key="5">
    <source>
        <dbReference type="EnsemblPlants" id="OMERI07G18270.1"/>
    </source>
</evidence>
<organism evidence="5">
    <name type="scientific">Oryza meridionalis</name>
    <dbReference type="NCBI Taxonomy" id="40149"/>
    <lineage>
        <taxon>Eukaryota</taxon>
        <taxon>Viridiplantae</taxon>
        <taxon>Streptophyta</taxon>
        <taxon>Embryophyta</taxon>
        <taxon>Tracheophyta</taxon>
        <taxon>Spermatophyta</taxon>
        <taxon>Magnoliopsida</taxon>
        <taxon>Liliopsida</taxon>
        <taxon>Poales</taxon>
        <taxon>Poaceae</taxon>
        <taxon>BOP clade</taxon>
        <taxon>Oryzoideae</taxon>
        <taxon>Oryzeae</taxon>
        <taxon>Oryzinae</taxon>
        <taxon>Oryza</taxon>
    </lineage>
</organism>
<dbReference type="Pfam" id="PF08246">
    <property type="entry name" value="Inhibitor_I29"/>
    <property type="match status" value="2"/>
</dbReference>
<sequence length="1253" mass="139074">MMARGNDIRPNENACEAVKKWTVNLQPCAIDFASVEAAAMDHAVITVDAGVRVHLEHRSTPQPKSSLSIAEVSKIRKSKEKKAGSGSKGTIPIVLSSFIRPSRWWAIDLVSCPQAAPDRSTGDGGTNERLLVMPFACGSIVIGISSNFFSARGASARPPAQRHYISAAADTEADSNVALVSSSSFPSVPPESWATASPEISMYPISRSAWRRSELDLPVEDANAFVLFLMMLDVDKATMIRRRCELPVRDFRHMNPLFINSLTILGERHHRQPSHRHANLLGSHVVRPADIVTIALGTSYADGLAAGIWIKEQFQKVYGKGMPKSRISKDEKAIAADNALTMQWGSHTPGFGDAKMLCDHEGRNANAHIGYQRDFAQREGTLGAVVAEESPKAHGDDEALDDLPESVDWEASGAVNSPQHQVWFCGSCWAHAAVGSIEGIHKIRFNVLPRLSVQEIIDCAIRTKKITDEFGRTYNIKVKGKGCYGGFPSYVYDYVKKWGIVSEDSYRLRWIRSHGKCRRDEKMDIAGFISGFVFNPPNEKSLMKAVSKQPVVVLLDKPPPKITNGYNGWIIDMDEWPPSEEHISKRIRHAVLLVGYGKDSEGKLFWKIKNSWGLNWGRRGFGYLRRGVADERGVGGITQYATYEQFLRGVGSIEAMSLRALASLLGRRLTARGAQAQRSAAAAGTRPAPPSLHTLRDLDVGDGAIGALVLMTSLGGLLGFLYKQDTDESAWEYTREEETVKWRDVIEPSVMARFTRKVGTFAYPEYYSYLRVQMNGGKPLYDQKCSDKEEAIVNADAAGTDEDDNTVVDEAAMKAKFEDWMKEHGRIYITKKEKAHRYENFKKAMKDINELNIKRGMRSPLAAPTELADYTDEEVERLGITMADDSDWDEYLDHIHTAIARGYVFRVDDKNVCKAVKKAMSMSLRALAPLLTRRFSARSAQAQRSAAAAATAGTSPAPRSPVSPRSQIKIFFTRAQRLTLPSISAQRDLGVGRGAVKGALALTSSLAGLLLGFLYFKQDRDDSAAGEETRKEEEEVTVNWRDVIEPSVMARFTRKDGTFAYLDYIDYLNSQMNHGGKPLYDKKKCSDKEEAVVDDAAEEDNVVDEVAMKAKFEDWMIEHGRRYRTEEEKAHRYENFKKVVKGIDKFKAERGMRSSLLAPLAPNELADYSQEELDGLGTLADESHWEGYLDHVHTMIARGNDIRHNENACEAVKKIMSAKASRLDGTAPEQSVVVRLGVENAITSSIIPAALLS</sequence>
<dbReference type="SUPFAM" id="SSF54001">
    <property type="entry name" value="Cysteine proteinases"/>
    <property type="match status" value="3"/>
</dbReference>
<evidence type="ECO:0000256" key="1">
    <source>
        <dbReference type="ARBA" id="ARBA00008455"/>
    </source>
</evidence>
<dbReference type="Pfam" id="PF00112">
    <property type="entry name" value="Peptidase_C1"/>
    <property type="match status" value="1"/>
</dbReference>
<dbReference type="Proteomes" id="UP000008021">
    <property type="component" value="Chromosome 7"/>
</dbReference>
<dbReference type="AlphaFoldDB" id="A0A0E0EE87"/>
<dbReference type="InterPro" id="IPR038765">
    <property type="entry name" value="Papain-like_cys_pep_sf"/>
</dbReference>
<evidence type="ECO:0000313" key="6">
    <source>
        <dbReference type="Proteomes" id="UP000008021"/>
    </source>
</evidence>
<dbReference type="InterPro" id="IPR025660">
    <property type="entry name" value="Pept_his_AS"/>
</dbReference>
<feature type="domain" description="Peptidase C1A papain C-terminal" evidence="3">
    <location>
        <begin position="403"/>
        <end position="645"/>
    </location>
</feature>